<dbReference type="EMBL" id="CACRXK020003132">
    <property type="protein sequence ID" value="CAB3997563.1"/>
    <property type="molecule type" value="Genomic_DNA"/>
</dbReference>
<dbReference type="Proteomes" id="UP001152795">
    <property type="component" value="Unassembled WGS sequence"/>
</dbReference>
<dbReference type="InterPro" id="IPR041588">
    <property type="entry name" value="Integrase_H2C2"/>
</dbReference>
<dbReference type="AlphaFoldDB" id="A0A6S7GZG8"/>
<dbReference type="FunFam" id="1.10.340.70:FF:000001">
    <property type="entry name" value="Retrovirus-related Pol polyprotein from transposon gypsy-like Protein"/>
    <property type="match status" value="1"/>
</dbReference>
<reference evidence="1" key="1">
    <citation type="submission" date="2020-04" db="EMBL/GenBank/DDBJ databases">
        <authorList>
            <person name="Alioto T."/>
            <person name="Alioto T."/>
            <person name="Gomez Garrido J."/>
        </authorList>
    </citation>
    <scope>NUCLEOTIDE SEQUENCE</scope>
    <source>
        <strain evidence="1">A484AB</strain>
    </source>
</reference>
<comment type="caution">
    <text evidence="1">The sequence shown here is derived from an EMBL/GenBank/DDBJ whole genome shotgun (WGS) entry which is preliminary data.</text>
</comment>
<dbReference type="PANTHER" id="PTHR37984:SF15">
    <property type="entry name" value="INTEGRASE CATALYTIC DOMAIN-CONTAINING PROTEIN"/>
    <property type="match status" value="1"/>
</dbReference>
<sequence>MGKIVYANGVLRRKSNAYDQIVLPRKYHSLILKELHDKMGHIGSDRVLHLARDRFYWPRKQSDIEHYVKNQCRCVKQKPPRLKNRATLQPIITSSPFELIYIDFVHLEKSSGGFEYILVIVDDMHRHIPPGTKWEGQWLRNCLMILCYVSGSLRKSTTIKAESLKTNSSLGLNNFRVSNIPVLHLTIHRVMGKPSVSTEHCSIC</sequence>
<name>A0A6S7GZG8_PARCT</name>
<dbReference type="PANTHER" id="PTHR37984">
    <property type="entry name" value="PROTEIN CBG26694"/>
    <property type="match status" value="1"/>
</dbReference>
<accession>A0A6S7GZG8</accession>
<proteinExistence type="predicted"/>
<keyword evidence="2" id="KW-1185">Reference proteome</keyword>
<protein>
    <submittedName>
        <fullName evidence="1">Retrovirus-related Pol poly from transposon</fullName>
    </submittedName>
</protein>
<dbReference type="OrthoDB" id="10062030at2759"/>
<dbReference type="Gene3D" id="1.10.340.70">
    <property type="match status" value="1"/>
</dbReference>
<evidence type="ECO:0000313" key="2">
    <source>
        <dbReference type="Proteomes" id="UP001152795"/>
    </source>
</evidence>
<evidence type="ECO:0000313" key="1">
    <source>
        <dbReference type="EMBL" id="CAB3997563.1"/>
    </source>
</evidence>
<gene>
    <name evidence="1" type="ORF">PACLA_8A024894</name>
</gene>
<dbReference type="Pfam" id="PF17921">
    <property type="entry name" value="Integrase_H2C2"/>
    <property type="match status" value="1"/>
</dbReference>
<organism evidence="1 2">
    <name type="scientific">Paramuricea clavata</name>
    <name type="common">Red gorgonian</name>
    <name type="synonym">Violescent sea-whip</name>
    <dbReference type="NCBI Taxonomy" id="317549"/>
    <lineage>
        <taxon>Eukaryota</taxon>
        <taxon>Metazoa</taxon>
        <taxon>Cnidaria</taxon>
        <taxon>Anthozoa</taxon>
        <taxon>Octocorallia</taxon>
        <taxon>Malacalcyonacea</taxon>
        <taxon>Plexauridae</taxon>
        <taxon>Paramuricea</taxon>
    </lineage>
</organism>
<dbReference type="InterPro" id="IPR050951">
    <property type="entry name" value="Retrovirus_Pol_polyprotein"/>
</dbReference>